<organism evidence="4">
    <name type="scientific">Absidia glauca</name>
    <name type="common">Pin mould</name>
    <dbReference type="NCBI Taxonomy" id="4829"/>
    <lineage>
        <taxon>Eukaryota</taxon>
        <taxon>Fungi</taxon>
        <taxon>Fungi incertae sedis</taxon>
        <taxon>Mucoromycota</taxon>
        <taxon>Mucoromycotina</taxon>
        <taxon>Mucoromycetes</taxon>
        <taxon>Mucorales</taxon>
        <taxon>Cunninghamellaceae</taxon>
        <taxon>Absidia</taxon>
    </lineage>
</organism>
<protein>
    <recommendedName>
        <fullName evidence="3">UFSP1/2/DUB catalytic domain-containing protein</fullName>
    </recommendedName>
</protein>
<dbReference type="InterPro" id="IPR012462">
    <property type="entry name" value="UFSP1/2_DUB_cat"/>
</dbReference>
<dbReference type="InParanoid" id="A0A163J9S9"/>
<feature type="domain" description="UFSP1/2/DUB catalytic" evidence="3">
    <location>
        <begin position="113"/>
        <end position="303"/>
    </location>
</feature>
<keyword evidence="1" id="KW-0378">Hydrolase</keyword>
<dbReference type="EMBL" id="LT552047">
    <property type="protein sequence ID" value="SAL97953.1"/>
    <property type="molecule type" value="Genomic_DNA"/>
</dbReference>
<feature type="compositionally biased region" description="Low complexity" evidence="2">
    <location>
        <begin position="325"/>
        <end position="334"/>
    </location>
</feature>
<dbReference type="Proteomes" id="UP000078561">
    <property type="component" value="Unassembled WGS sequence"/>
</dbReference>
<sequence length="527" mass="59276">MSTLSSDYIHETKQGLQDYHHSVNDTTTALTSDIENNHSVLTKRKQDPGMNFEVSQDLKRPYHQHNPYARTRINQDNELWQVLNALKESSRTAGVIPRLEPHFTSLNRKGNTVSAHLCSPFTDHISTGLLDLGWGCGYRNAQMLMTFLQRKQQDGDAIIQQVTDISGIQILLERAWAEGFDPQGAIQLHHQVYKTRKWIGTTEVFSILAYLGIRSTILDFHKPTGPNHTHEALMDWIQHYFETAVTTTKKSSDEQQRKVVHVTNRPPLYLQHSGHSRTVIGIEVLKDGKRNLIMFDPGRRMLRSYRNKPDEEEIDDIPSLPVPSQQQQQQQQQQSTVTFPEDDMDESPLSSVNGDDIDDDDVYNPDNHSSMMDPHDDDDDDDDDDDTDEVSTPNESSSTGGNNTNTNSSSPRLSPASVPPPPPSASTSTSTSALSTTPPPPPTTSFASRLLSGITQRTHLPANLLRPFRVDAKTIAKNKQYQLLVLGDVIDERSTGGQLYWDETKGYLLNELERQDKKNVTSIVMTL</sequence>
<dbReference type="AlphaFoldDB" id="A0A163J9S9"/>
<evidence type="ECO:0000313" key="4">
    <source>
        <dbReference type="EMBL" id="SAL97953.1"/>
    </source>
</evidence>
<evidence type="ECO:0000256" key="1">
    <source>
        <dbReference type="ARBA" id="ARBA00022801"/>
    </source>
</evidence>
<evidence type="ECO:0000259" key="3">
    <source>
        <dbReference type="Pfam" id="PF07910"/>
    </source>
</evidence>
<dbReference type="Gene3D" id="3.90.70.130">
    <property type="match status" value="1"/>
</dbReference>
<reference evidence="4" key="1">
    <citation type="submission" date="2016-04" db="EMBL/GenBank/DDBJ databases">
        <authorList>
            <person name="Evans L.H."/>
            <person name="Alamgir A."/>
            <person name="Owens N."/>
            <person name="Weber N.D."/>
            <person name="Virtaneva K."/>
            <person name="Barbian K."/>
            <person name="Babar A."/>
            <person name="Rosenke K."/>
        </authorList>
    </citation>
    <scope>NUCLEOTIDE SEQUENCE [LARGE SCALE GENOMIC DNA]</scope>
    <source>
        <strain evidence="4">CBS 101.48</strain>
    </source>
</reference>
<dbReference type="Pfam" id="PF07910">
    <property type="entry name" value="Peptidase_C78"/>
    <property type="match status" value="1"/>
</dbReference>
<feature type="compositionally biased region" description="Low complexity" evidence="2">
    <location>
        <begin position="391"/>
        <end position="416"/>
    </location>
</feature>
<proteinExistence type="predicted"/>
<gene>
    <name evidence="4" type="primary">ABSGL_03480.1 scaffold 4609</name>
</gene>
<dbReference type="PANTHER" id="PTHR48153">
    <property type="entry name" value="UFM1-SPECIFIC PROTEASE 2"/>
    <property type="match status" value="1"/>
</dbReference>
<feature type="region of interest" description="Disordered" evidence="2">
    <location>
        <begin position="309"/>
        <end position="445"/>
    </location>
</feature>
<accession>A0A163J9S9</accession>
<name>A0A163J9S9_ABSGL</name>
<feature type="compositionally biased region" description="Low complexity" evidence="2">
    <location>
        <begin position="425"/>
        <end position="436"/>
    </location>
</feature>
<evidence type="ECO:0000313" key="5">
    <source>
        <dbReference type="Proteomes" id="UP000078561"/>
    </source>
</evidence>
<keyword evidence="5" id="KW-1185">Reference proteome</keyword>
<dbReference type="GO" id="GO:0019783">
    <property type="term" value="F:ubiquitin-like protein peptidase activity"/>
    <property type="evidence" value="ECO:0007669"/>
    <property type="project" value="TreeGrafter"/>
</dbReference>
<feature type="compositionally biased region" description="Acidic residues" evidence="2">
    <location>
        <begin position="375"/>
        <end position="389"/>
    </location>
</feature>
<dbReference type="OrthoDB" id="288987at2759"/>
<dbReference type="OMA" id="MFDPGRR"/>
<dbReference type="PANTHER" id="PTHR48153:SF4">
    <property type="entry name" value="UBIQUITIN CARBOXYL-TERMINAL HYDROLASE MUG105"/>
    <property type="match status" value="1"/>
</dbReference>
<dbReference type="STRING" id="4829.A0A163J9S9"/>
<evidence type="ECO:0000256" key="2">
    <source>
        <dbReference type="SAM" id="MobiDB-lite"/>
    </source>
</evidence>